<dbReference type="Gene3D" id="3.40.50.2300">
    <property type="match status" value="1"/>
</dbReference>
<dbReference type="Pfam" id="PF00072">
    <property type="entry name" value="Response_reg"/>
    <property type="match status" value="1"/>
</dbReference>
<reference evidence="4" key="2">
    <citation type="submission" date="2021-08" db="EMBL/GenBank/DDBJ databases">
        <authorList>
            <person name="Nwanade C."/>
            <person name="Wang M."/>
            <person name="Masoudi A."/>
            <person name="Yu Z."/>
            <person name="Liu J."/>
        </authorList>
    </citation>
    <scope>NUCLEOTIDE SEQUENCE</scope>
    <source>
        <strain evidence="4">S166</strain>
    </source>
</reference>
<dbReference type="STRING" id="1396826.PHA8399_03885"/>
<evidence type="ECO:0000259" key="2">
    <source>
        <dbReference type="PROSITE" id="PS50110"/>
    </source>
</evidence>
<feature type="domain" description="Response regulatory" evidence="2">
    <location>
        <begin position="21"/>
        <end position="139"/>
    </location>
</feature>
<dbReference type="EMBL" id="CYSR01000034">
    <property type="protein sequence ID" value="CUI01739.1"/>
    <property type="molecule type" value="Genomic_DNA"/>
</dbReference>
<dbReference type="CDD" id="cd00156">
    <property type="entry name" value="REC"/>
    <property type="match status" value="1"/>
</dbReference>
<dbReference type="PANTHER" id="PTHR45566:SF1">
    <property type="entry name" value="HTH-TYPE TRANSCRIPTIONAL REGULATOR YHJB-RELATED"/>
    <property type="match status" value="1"/>
</dbReference>
<dbReference type="InterPro" id="IPR011006">
    <property type="entry name" value="CheY-like_superfamily"/>
</dbReference>
<keyword evidence="1" id="KW-0597">Phosphoprotein</keyword>
<feature type="modified residue" description="4-aspartylphosphate" evidence="1">
    <location>
        <position position="72"/>
    </location>
</feature>
<dbReference type="Proteomes" id="UP000051326">
    <property type="component" value="Unassembled WGS sequence"/>
</dbReference>
<dbReference type="InterPro" id="IPR051015">
    <property type="entry name" value="EvgA-like"/>
</dbReference>
<protein>
    <submittedName>
        <fullName evidence="3">Alginate biosynthesis transcriptional regulatory protein AlgB</fullName>
    </submittedName>
    <submittedName>
        <fullName evidence="4">Response regulator</fullName>
    </submittedName>
</protein>
<keyword evidence="6" id="KW-1185">Reference proteome</keyword>
<organism evidence="3 5">
    <name type="scientific">Leisingera aquaemixtae</name>
    <dbReference type="NCBI Taxonomy" id="1396826"/>
    <lineage>
        <taxon>Bacteria</taxon>
        <taxon>Pseudomonadati</taxon>
        <taxon>Pseudomonadota</taxon>
        <taxon>Alphaproteobacteria</taxon>
        <taxon>Rhodobacterales</taxon>
        <taxon>Roseobacteraceae</taxon>
        <taxon>Leisingera</taxon>
    </lineage>
</organism>
<evidence type="ECO:0000313" key="4">
    <source>
        <dbReference type="EMBL" id="UWQ40634.1"/>
    </source>
</evidence>
<dbReference type="RefSeq" id="WP_058287734.1">
    <property type="nucleotide sequence ID" value="NZ_CP041159.1"/>
</dbReference>
<dbReference type="PANTHER" id="PTHR45566">
    <property type="entry name" value="HTH-TYPE TRANSCRIPTIONAL REGULATOR YHJB-RELATED"/>
    <property type="match status" value="1"/>
</dbReference>
<gene>
    <name evidence="3" type="primary">algB</name>
    <name evidence="4" type="ORF">K3718_13875</name>
    <name evidence="3" type="ORF">PHA8399_03885</name>
</gene>
<dbReference type="EMBL" id="CP081051">
    <property type="protein sequence ID" value="UWQ40634.1"/>
    <property type="molecule type" value="Genomic_DNA"/>
</dbReference>
<dbReference type="SUPFAM" id="SSF52172">
    <property type="entry name" value="CheY-like"/>
    <property type="match status" value="1"/>
</dbReference>
<evidence type="ECO:0000313" key="6">
    <source>
        <dbReference type="Proteomes" id="UP001058514"/>
    </source>
</evidence>
<dbReference type="GO" id="GO:0000160">
    <property type="term" value="P:phosphorelay signal transduction system"/>
    <property type="evidence" value="ECO:0007669"/>
    <property type="project" value="InterPro"/>
</dbReference>
<sequence length="243" mass="27078">MRNTPFSSKGAPPVLQPVNLNILSVDDDEIDRLRLSKLCRKAGMTAEFHEAATLDEMRQQLDAEQFDLVFLDHNLGMDTGLDALRLLVSHEDQVQAVPIMLTSATNYHIAVEAMRRGCADYIVKDELTTDSLMKSIASALERRALYGQLSSARASEKELRRIFQRFIVGCGPDLRLLLSRTLAGVRVIKSQARQDDSVPPAMLSDVSLLERSCKDLVVFMDDLDSVIDDTREFAAKASPNLLQ</sequence>
<proteinExistence type="predicted"/>
<dbReference type="InterPro" id="IPR001789">
    <property type="entry name" value="Sig_transdc_resp-reg_receiver"/>
</dbReference>
<accession>A0A0P1HSP0</accession>
<evidence type="ECO:0000313" key="5">
    <source>
        <dbReference type="Proteomes" id="UP000051326"/>
    </source>
</evidence>
<evidence type="ECO:0000256" key="1">
    <source>
        <dbReference type="PROSITE-ProRule" id="PRU00169"/>
    </source>
</evidence>
<dbReference type="PROSITE" id="PS50110">
    <property type="entry name" value="RESPONSE_REGULATORY"/>
    <property type="match status" value="1"/>
</dbReference>
<evidence type="ECO:0000313" key="3">
    <source>
        <dbReference type="EMBL" id="CUI01739.1"/>
    </source>
</evidence>
<dbReference type="Proteomes" id="UP001058514">
    <property type="component" value="Chromosome"/>
</dbReference>
<dbReference type="SMART" id="SM00448">
    <property type="entry name" value="REC"/>
    <property type="match status" value="1"/>
</dbReference>
<reference evidence="3 5" key="1">
    <citation type="submission" date="2015-09" db="EMBL/GenBank/DDBJ databases">
        <authorList>
            <consortium name="Swine Surveillance"/>
        </authorList>
    </citation>
    <scope>NUCLEOTIDE SEQUENCE [LARGE SCALE GENOMIC DNA]</scope>
    <source>
        <strain evidence="3 5">CECT 8399</strain>
    </source>
</reference>
<dbReference type="AlphaFoldDB" id="A0A0P1HSP0"/>
<name>A0A0P1HSP0_9RHOB</name>